<gene>
    <name evidence="4" type="ORF">C7410_11148</name>
    <name evidence="3" type="ORF">FHX59_003492</name>
</gene>
<protein>
    <submittedName>
        <fullName evidence="4">NADPH-dependent 2,4-dienoyl-CoA reductase/sulfur reductase-like enzyme</fullName>
    </submittedName>
</protein>
<comment type="caution">
    <text evidence="4">The sequence shown here is derived from an EMBL/GenBank/DDBJ whole genome shotgun (WGS) entry which is preliminary data.</text>
</comment>
<dbReference type="PRINTS" id="PR00368">
    <property type="entry name" value="FADPNR"/>
</dbReference>
<proteinExistence type="predicted"/>
<dbReference type="PIRSF" id="PIRSF037495">
    <property type="entry name" value="Opine_OX_OoxA/HcnB"/>
    <property type="match status" value="1"/>
</dbReference>
<feature type="domain" description="FAD/NAD(P)-binding" evidence="2">
    <location>
        <begin position="3"/>
        <end position="297"/>
    </location>
</feature>
<dbReference type="RefSeq" id="WP_110385866.1">
    <property type="nucleotide sequence ID" value="NZ_JACHVZ010000009.1"/>
</dbReference>
<dbReference type="InterPro" id="IPR017224">
    <property type="entry name" value="Opine_Oxase_asu/HCN_bsu"/>
</dbReference>
<dbReference type="InterPro" id="IPR036188">
    <property type="entry name" value="FAD/NAD-bd_sf"/>
</dbReference>
<keyword evidence="6" id="KW-1185">Reference proteome</keyword>
<dbReference type="EMBL" id="JACHVZ010000009">
    <property type="protein sequence ID" value="MBB2929061.1"/>
    <property type="molecule type" value="Genomic_DNA"/>
</dbReference>
<evidence type="ECO:0000259" key="2">
    <source>
        <dbReference type="Pfam" id="PF07992"/>
    </source>
</evidence>
<dbReference type="PANTHER" id="PTHR42949">
    <property type="entry name" value="ANAEROBIC GLYCEROL-3-PHOSPHATE DEHYDROGENASE SUBUNIT B"/>
    <property type="match status" value="1"/>
</dbReference>
<keyword evidence="1" id="KW-0560">Oxidoreductase</keyword>
<dbReference type="OrthoDB" id="9801699at2"/>
<evidence type="ECO:0000313" key="6">
    <source>
        <dbReference type="Proteomes" id="UP000533533"/>
    </source>
</evidence>
<name>A0A2U1A8F3_9BURK</name>
<dbReference type="GO" id="GO:0016491">
    <property type="term" value="F:oxidoreductase activity"/>
    <property type="evidence" value="ECO:0007669"/>
    <property type="project" value="UniProtKB-KW"/>
</dbReference>
<dbReference type="Proteomes" id="UP000247772">
    <property type="component" value="Unassembled WGS sequence"/>
</dbReference>
<dbReference type="Pfam" id="PF07992">
    <property type="entry name" value="Pyr_redox_2"/>
    <property type="match status" value="1"/>
</dbReference>
<dbReference type="SUPFAM" id="SSF51905">
    <property type="entry name" value="FAD/NAD(P)-binding domain"/>
    <property type="match status" value="1"/>
</dbReference>
<evidence type="ECO:0000313" key="5">
    <source>
        <dbReference type="Proteomes" id="UP000247772"/>
    </source>
</evidence>
<dbReference type="InterPro" id="IPR023753">
    <property type="entry name" value="FAD/NAD-binding_dom"/>
</dbReference>
<dbReference type="EMBL" id="QJSQ01000011">
    <property type="protein sequence ID" value="PYE22115.1"/>
    <property type="molecule type" value="Genomic_DNA"/>
</dbReference>
<dbReference type="PRINTS" id="PR00469">
    <property type="entry name" value="PNDRDTASEII"/>
</dbReference>
<sequence length="422" mass="44450">MKFDILIIGAGPAGLNAAHAAAQAGASVGIVDDNALPGGQIWRQGPGHRAAGPARAVLDALAARSNVALLSATRIVQALPGRRLLAQRPDRALTLAYGKLIVAAGARERFLPYPGWTLPGITGAGGLQALIKGGMPVRGERIVIAGSGPLLWAAAVTARQHGAAIAAIVEQASPQAVRRFAAGLVHTPAKLAQALRMRFDLRATPYWCDAYIAEAIGTTRVTHARARRGNGEVLVECDRIACAYGLVPNTGLGEALGCRLETHAGAPAIAVNEWQQTSAEAIYAAGECTGVGGMELAAMEGRIAAYAALGDDANARHLFAGRERYRRFAMRLHAAFELSPALRALPQPDTVFCRCEDVAFRDVARHASWRDAKLQTRCGMGPCQGKICGDAAAFCFGWPQNGQRPPFSPARIDTLLHAQMTA</sequence>
<dbReference type="InterPro" id="IPR051691">
    <property type="entry name" value="Metab_Enz_Cyan_OpOx_G3PDH"/>
</dbReference>
<evidence type="ECO:0000313" key="4">
    <source>
        <dbReference type="EMBL" id="PYE22115.1"/>
    </source>
</evidence>
<dbReference type="AlphaFoldDB" id="A0A2U1A8F3"/>
<organism evidence="4 5">
    <name type="scientific">Paraburkholderia silvatlantica</name>
    <dbReference type="NCBI Taxonomy" id="321895"/>
    <lineage>
        <taxon>Bacteria</taxon>
        <taxon>Pseudomonadati</taxon>
        <taxon>Pseudomonadota</taxon>
        <taxon>Betaproteobacteria</taxon>
        <taxon>Burkholderiales</taxon>
        <taxon>Burkholderiaceae</taxon>
        <taxon>Paraburkholderia</taxon>
    </lineage>
</organism>
<accession>A0A2U1A8F3</accession>
<dbReference type="PANTHER" id="PTHR42949:SF3">
    <property type="entry name" value="ANAEROBIC GLYCEROL-3-PHOSPHATE DEHYDROGENASE SUBUNIT B"/>
    <property type="match status" value="1"/>
</dbReference>
<evidence type="ECO:0000313" key="3">
    <source>
        <dbReference type="EMBL" id="MBB2929061.1"/>
    </source>
</evidence>
<reference evidence="4 5" key="1">
    <citation type="submission" date="2018-06" db="EMBL/GenBank/DDBJ databases">
        <title>Genomic Encyclopedia of Type Strains, Phase IV (KMG-V): Genome sequencing to study the core and pangenomes of soil and plant-associated prokaryotes.</title>
        <authorList>
            <person name="Whitman W."/>
        </authorList>
    </citation>
    <scope>NUCLEOTIDE SEQUENCE [LARGE SCALE GENOMIC DNA]</scope>
    <source>
        <strain evidence="4 5">SRCL-318</strain>
        <strain evidence="3 6">SRMrh-85</strain>
    </source>
</reference>
<evidence type="ECO:0000256" key="1">
    <source>
        <dbReference type="ARBA" id="ARBA00023002"/>
    </source>
</evidence>
<dbReference type="Proteomes" id="UP000533533">
    <property type="component" value="Unassembled WGS sequence"/>
</dbReference>
<dbReference type="InterPro" id="IPR041854">
    <property type="entry name" value="BFD-like_2Fe2S-bd_dom_sf"/>
</dbReference>
<dbReference type="Gene3D" id="1.10.10.1100">
    <property type="entry name" value="BFD-like [2Fe-2S]-binding domain"/>
    <property type="match status" value="1"/>
</dbReference>
<dbReference type="Gene3D" id="3.50.50.60">
    <property type="entry name" value="FAD/NAD(P)-binding domain"/>
    <property type="match status" value="2"/>
</dbReference>